<organism evidence="1 2">
    <name type="scientific">Acrobeloides nanus</name>
    <dbReference type="NCBI Taxonomy" id="290746"/>
    <lineage>
        <taxon>Eukaryota</taxon>
        <taxon>Metazoa</taxon>
        <taxon>Ecdysozoa</taxon>
        <taxon>Nematoda</taxon>
        <taxon>Chromadorea</taxon>
        <taxon>Rhabditida</taxon>
        <taxon>Tylenchina</taxon>
        <taxon>Cephalobomorpha</taxon>
        <taxon>Cephaloboidea</taxon>
        <taxon>Cephalobidae</taxon>
        <taxon>Acrobeloides</taxon>
    </lineage>
</organism>
<keyword evidence="1" id="KW-1185">Reference proteome</keyword>
<name>A0A914CWW0_9BILA</name>
<evidence type="ECO:0000313" key="2">
    <source>
        <dbReference type="WBParaSite" id="ACRNAN_scaffold15712.g11851.t1"/>
    </source>
</evidence>
<dbReference type="WBParaSite" id="ACRNAN_scaffold15712.g11851.t1">
    <property type="protein sequence ID" value="ACRNAN_scaffold15712.g11851.t1"/>
    <property type="gene ID" value="ACRNAN_scaffold15712.g11851"/>
</dbReference>
<sequence>MRINYEPCLTLSTAILSNLQSKILDLSAGFPSWMLKYDTKNGFKTRWYSKPSSKNILLHAKSGLKFGYPVLLEI</sequence>
<protein>
    <submittedName>
        <fullName evidence="2">Uncharacterized protein</fullName>
    </submittedName>
</protein>
<reference evidence="2" key="1">
    <citation type="submission" date="2022-11" db="UniProtKB">
        <authorList>
            <consortium name="WormBaseParasite"/>
        </authorList>
    </citation>
    <scope>IDENTIFICATION</scope>
</reference>
<dbReference type="AlphaFoldDB" id="A0A914CWW0"/>
<accession>A0A914CWW0</accession>
<dbReference type="Proteomes" id="UP000887540">
    <property type="component" value="Unplaced"/>
</dbReference>
<evidence type="ECO:0000313" key="1">
    <source>
        <dbReference type="Proteomes" id="UP000887540"/>
    </source>
</evidence>
<proteinExistence type="predicted"/>